<dbReference type="EMBL" id="OU896708">
    <property type="protein sequence ID" value="CAH1156015.1"/>
    <property type="molecule type" value="Genomic_DNA"/>
</dbReference>
<protein>
    <submittedName>
        <fullName evidence="8">Uncharacterized protein</fullName>
    </submittedName>
</protein>
<evidence type="ECO:0000256" key="1">
    <source>
        <dbReference type="ARBA" id="ARBA00004141"/>
    </source>
</evidence>
<dbReference type="PANTHER" id="PTHR21041">
    <property type="entry name" value="DENDRITIC CELL-SPECIFIC TRANSMEMBRANE PROTEIN"/>
    <property type="match status" value="1"/>
</dbReference>
<feature type="domain" description="Dendritic cell-specific transmembrane protein-like" evidence="6">
    <location>
        <begin position="402"/>
        <end position="592"/>
    </location>
</feature>
<dbReference type="InterPro" id="IPR012858">
    <property type="entry name" value="DC_STAMP-like"/>
</dbReference>
<feature type="transmembrane region" description="Helical" evidence="5">
    <location>
        <begin position="457"/>
        <end position="478"/>
    </location>
</feature>
<feature type="transmembrane region" description="Helical" evidence="5">
    <location>
        <begin position="366"/>
        <end position="387"/>
    </location>
</feature>
<evidence type="ECO:0000256" key="5">
    <source>
        <dbReference type="SAM" id="Phobius"/>
    </source>
</evidence>
<organism evidence="8 9">
    <name type="scientific">Phaedon cochleariae</name>
    <name type="common">Mustard beetle</name>
    <dbReference type="NCBI Taxonomy" id="80249"/>
    <lineage>
        <taxon>Eukaryota</taxon>
        <taxon>Metazoa</taxon>
        <taxon>Ecdysozoa</taxon>
        <taxon>Arthropoda</taxon>
        <taxon>Hexapoda</taxon>
        <taxon>Insecta</taxon>
        <taxon>Pterygota</taxon>
        <taxon>Neoptera</taxon>
        <taxon>Endopterygota</taxon>
        <taxon>Coleoptera</taxon>
        <taxon>Polyphaga</taxon>
        <taxon>Cucujiformia</taxon>
        <taxon>Chrysomeloidea</taxon>
        <taxon>Chrysomelidae</taxon>
        <taxon>Chrysomelinae</taxon>
        <taxon>Chrysomelini</taxon>
        <taxon>Phaedon</taxon>
    </lineage>
</organism>
<dbReference type="InterPro" id="IPR058842">
    <property type="entry name" value="DCST1_C"/>
</dbReference>
<name>A0A9P0GTC4_PHACE</name>
<feature type="transmembrane region" description="Helical" evidence="5">
    <location>
        <begin position="37"/>
        <end position="58"/>
    </location>
</feature>
<keyword evidence="4 5" id="KW-0472">Membrane</keyword>
<evidence type="ECO:0000259" key="7">
    <source>
        <dbReference type="Pfam" id="PF26037"/>
    </source>
</evidence>
<dbReference type="OrthoDB" id="5985669at2759"/>
<evidence type="ECO:0000256" key="2">
    <source>
        <dbReference type="ARBA" id="ARBA00022692"/>
    </source>
</evidence>
<feature type="domain" description="E3 ubiquitin-protein ligase DCST1-like C-terminal" evidence="7">
    <location>
        <begin position="649"/>
        <end position="693"/>
    </location>
</feature>
<evidence type="ECO:0000256" key="4">
    <source>
        <dbReference type="ARBA" id="ARBA00023136"/>
    </source>
</evidence>
<evidence type="ECO:0000259" key="6">
    <source>
        <dbReference type="Pfam" id="PF07782"/>
    </source>
</evidence>
<evidence type="ECO:0000313" key="8">
    <source>
        <dbReference type="EMBL" id="CAH1156015.1"/>
    </source>
</evidence>
<keyword evidence="2 5" id="KW-0812">Transmembrane</keyword>
<dbReference type="PANTHER" id="PTHR21041:SF17">
    <property type="entry name" value="E3 UBIQUITIN-PROTEIN LIGASE DCST1"/>
    <property type="match status" value="1"/>
</dbReference>
<evidence type="ECO:0000256" key="3">
    <source>
        <dbReference type="ARBA" id="ARBA00022989"/>
    </source>
</evidence>
<dbReference type="Pfam" id="PF07782">
    <property type="entry name" value="DC_STAMP"/>
    <property type="match status" value="1"/>
</dbReference>
<accession>A0A9P0GTC4</accession>
<feature type="transmembrane region" description="Helical" evidence="5">
    <location>
        <begin position="547"/>
        <end position="567"/>
    </location>
</feature>
<reference evidence="8" key="1">
    <citation type="submission" date="2022-01" db="EMBL/GenBank/DDBJ databases">
        <authorList>
            <person name="King R."/>
        </authorList>
    </citation>
    <scope>NUCLEOTIDE SEQUENCE</scope>
</reference>
<sequence>MAKVNLPANIRNFCKKLRYLNYLFCTAKNEHVKLKRFTGFFYGITLGIAFNKFILVDLNFTPEAGLLVATVICLMLGFGIAFSSQIRCITCLSFPCFGGKVGRSVLKALVIAFVISGPVENLTNNGREVVRVFACTASLTFNLTKTRFELMFKPFAQAIFGMKTDVNEVKDTLRSIKDVSAPITGEMEDESEMKKLKEENDYLDAQMGDTKRSSLTGDKYETVGEKSEAQRYEKLYLKKVELRCENQFTKAAERCRDMFKNGYNKCYDTVTFMAAWLLCWPMKLDFICNIAESLGGASRCDPSKDISAGFGEGYSYLKQSRSFLSKNFKDVRLQYKMGKLKPLKDIRDARDTAKAVLHSVNAKKALLMKILVILKRVLAFVFLRILLESQKYHDKYLRDIEFDNIYITRYFRKIDARRKVNEKYTLLPLKKIEGKKLVDPWSKKPLKSEREQLKSEVILLMLEVLTVTILVLLDRLFYEALDIIRRHAKIDYLQTGHHDLFLDVKGTGMIASLLRSLVKGFNIKKRIRIQRSNEICLPRPRRLLHYYLLKIYGVYFAILVMLFVQAYTQRLRRLICAYFYRKREKKRVLFLYNETLKRRKGFFRFMRKKVKRLVQEHRLKEDFSGFAILRMNYPKVCDWLKIFACARRDCLICQEPEPRKRSDFVECPNEFCHFVYCAECWKDMGRICLACQTETEETTSGFEDDDTEFTD</sequence>
<dbReference type="GO" id="GO:0016020">
    <property type="term" value="C:membrane"/>
    <property type="evidence" value="ECO:0007669"/>
    <property type="project" value="UniProtKB-SubCell"/>
</dbReference>
<keyword evidence="3 5" id="KW-1133">Transmembrane helix</keyword>
<dbReference type="Proteomes" id="UP001153737">
    <property type="component" value="Chromosome 2"/>
</dbReference>
<dbReference type="InterPro" id="IPR051856">
    <property type="entry name" value="CSR-E3_Ligase_Protein"/>
</dbReference>
<dbReference type="Pfam" id="PF26037">
    <property type="entry name" value="zf-RING_DCST1_C"/>
    <property type="match status" value="1"/>
</dbReference>
<proteinExistence type="predicted"/>
<evidence type="ECO:0000313" key="9">
    <source>
        <dbReference type="Proteomes" id="UP001153737"/>
    </source>
</evidence>
<comment type="subcellular location">
    <subcellularLocation>
        <location evidence="1">Membrane</location>
        <topology evidence="1">Multi-pass membrane protein</topology>
    </subcellularLocation>
</comment>
<gene>
    <name evidence="8" type="ORF">PHAECO_LOCUS6400</name>
</gene>
<feature type="transmembrane region" description="Helical" evidence="5">
    <location>
        <begin position="64"/>
        <end position="82"/>
    </location>
</feature>
<dbReference type="AlphaFoldDB" id="A0A9P0GTC4"/>
<keyword evidence="9" id="KW-1185">Reference proteome</keyword>
<reference evidence="8" key="2">
    <citation type="submission" date="2022-10" db="EMBL/GenBank/DDBJ databases">
        <authorList>
            <consortium name="ENA_rothamsted_submissions"/>
            <consortium name="culmorum"/>
            <person name="King R."/>
        </authorList>
    </citation>
    <scope>NUCLEOTIDE SEQUENCE</scope>
</reference>